<accession>A0ABX9GEB5</accession>
<dbReference type="PANTHER" id="PTHR35936">
    <property type="entry name" value="MEMBRANE-BOUND LYTIC MUREIN TRANSGLYCOSYLASE F"/>
    <property type="match status" value="1"/>
</dbReference>
<reference evidence="4 5" key="1">
    <citation type="submission" date="2018-06" db="EMBL/GenBank/DDBJ databases">
        <title>Genomic Encyclopedia of Type Strains, Phase III (KMG-III): the genomes of soil and plant-associated and newly described type strains.</title>
        <authorList>
            <person name="Whitman W."/>
        </authorList>
    </citation>
    <scope>NUCLEOTIDE SEQUENCE [LARGE SCALE GENOMIC DNA]</scope>
    <source>
        <strain evidence="4 5">CECT 7342</strain>
    </source>
</reference>
<dbReference type="Pfam" id="PF00497">
    <property type="entry name" value="SBP_bac_3"/>
    <property type="match status" value="1"/>
</dbReference>
<dbReference type="RefSeq" id="WP_088588994.1">
    <property type="nucleotide sequence ID" value="NZ_CADIJU010000002.1"/>
</dbReference>
<evidence type="ECO:0000256" key="1">
    <source>
        <dbReference type="ARBA" id="ARBA00022729"/>
    </source>
</evidence>
<dbReference type="SMART" id="SM00062">
    <property type="entry name" value="PBPb"/>
    <property type="match status" value="1"/>
</dbReference>
<evidence type="ECO:0000313" key="4">
    <source>
        <dbReference type="EMBL" id="RBP20019.1"/>
    </source>
</evidence>
<dbReference type="SUPFAM" id="SSF53850">
    <property type="entry name" value="Periplasmic binding protein-like II"/>
    <property type="match status" value="1"/>
</dbReference>
<name>A0ABX9GEB5_9BURK</name>
<proteinExistence type="predicted"/>
<organism evidence="4 5">
    <name type="scientific">Achromobacter marplatensis</name>
    <dbReference type="NCBI Taxonomy" id="470868"/>
    <lineage>
        <taxon>Bacteria</taxon>
        <taxon>Pseudomonadati</taxon>
        <taxon>Pseudomonadota</taxon>
        <taxon>Betaproteobacteria</taxon>
        <taxon>Burkholderiales</taxon>
        <taxon>Alcaligenaceae</taxon>
        <taxon>Achromobacter</taxon>
    </lineage>
</organism>
<dbReference type="GeneID" id="99729795"/>
<dbReference type="InterPro" id="IPR006311">
    <property type="entry name" value="TAT_signal"/>
</dbReference>
<dbReference type="Proteomes" id="UP000252124">
    <property type="component" value="Unassembled WGS sequence"/>
</dbReference>
<feature type="chain" id="PRO_5046091943" evidence="2">
    <location>
        <begin position="29"/>
        <end position="281"/>
    </location>
</feature>
<keyword evidence="5" id="KW-1185">Reference proteome</keyword>
<feature type="domain" description="Solute-binding protein family 3/N-terminal" evidence="3">
    <location>
        <begin position="44"/>
        <end position="264"/>
    </location>
</feature>
<evidence type="ECO:0000256" key="2">
    <source>
        <dbReference type="SAM" id="SignalP"/>
    </source>
</evidence>
<sequence>MSTKRNFLASVLALASLASLGLPSAAQAQSANETAMERIMRTKTIRIGAIAGAIPYFNKNLNTGKWEGFGPDFAEMFAARLGVKTEYLETTWGNSVLDVQTNKIDLMFGMAPTPARKEVVNFSDTLFNNTYTTVCRKGFVGKSWAELDTPETRVVVDVGSSHDQLATRVLQKANVTRLENSGAATLALSSGRADCQILVVLLAKPLLEKRPNIGTMSIPAPVETAPVSIGLRKESDDSLQKAVNAWLADIRAKDEVRGVILGNMQKLAGVPPEAFPPEIKF</sequence>
<gene>
    <name evidence="4" type="ORF">DFP87_104359</name>
</gene>
<dbReference type="Gene3D" id="3.40.190.10">
    <property type="entry name" value="Periplasmic binding protein-like II"/>
    <property type="match status" value="2"/>
</dbReference>
<evidence type="ECO:0000313" key="5">
    <source>
        <dbReference type="Proteomes" id="UP000252124"/>
    </source>
</evidence>
<protein>
    <submittedName>
        <fullName evidence="4">Amino acid ABC transporter substrate-binding protein (PAAT family)</fullName>
    </submittedName>
</protein>
<feature type="signal peptide" evidence="2">
    <location>
        <begin position="1"/>
        <end position="28"/>
    </location>
</feature>
<dbReference type="PANTHER" id="PTHR35936:SF17">
    <property type="entry name" value="ARGININE-BINDING EXTRACELLULAR PROTEIN ARTP"/>
    <property type="match status" value="1"/>
</dbReference>
<dbReference type="PROSITE" id="PS51318">
    <property type="entry name" value="TAT"/>
    <property type="match status" value="1"/>
</dbReference>
<dbReference type="InterPro" id="IPR001638">
    <property type="entry name" value="Solute-binding_3/MltF_N"/>
</dbReference>
<comment type="caution">
    <text evidence="4">The sequence shown here is derived from an EMBL/GenBank/DDBJ whole genome shotgun (WGS) entry which is preliminary data.</text>
</comment>
<evidence type="ECO:0000259" key="3">
    <source>
        <dbReference type="SMART" id="SM00062"/>
    </source>
</evidence>
<dbReference type="EMBL" id="QNRM01000004">
    <property type="protein sequence ID" value="RBP20019.1"/>
    <property type="molecule type" value="Genomic_DNA"/>
</dbReference>
<keyword evidence="1 2" id="KW-0732">Signal</keyword>